<dbReference type="Pfam" id="PF00905">
    <property type="entry name" value="Transpeptidase"/>
    <property type="match status" value="1"/>
</dbReference>
<feature type="chain" id="PRO_5038839275" evidence="5">
    <location>
        <begin position="19"/>
        <end position="648"/>
    </location>
</feature>
<dbReference type="Pfam" id="PF03717">
    <property type="entry name" value="PBP_dimer"/>
    <property type="match status" value="1"/>
</dbReference>
<dbReference type="PROSITE" id="PS51257">
    <property type="entry name" value="PROKAR_LIPOPROTEIN"/>
    <property type="match status" value="1"/>
</dbReference>
<dbReference type="InterPro" id="IPR050515">
    <property type="entry name" value="Beta-lactam/transpept"/>
</dbReference>
<accession>A0A5B7WR16</accession>
<keyword evidence="5" id="KW-0732">Signal</keyword>
<evidence type="ECO:0000259" key="6">
    <source>
        <dbReference type="Pfam" id="PF00905"/>
    </source>
</evidence>
<dbReference type="InterPro" id="IPR036138">
    <property type="entry name" value="PBP_dimer_sf"/>
</dbReference>
<dbReference type="GO" id="GO:0008658">
    <property type="term" value="F:penicillin binding"/>
    <property type="evidence" value="ECO:0007669"/>
    <property type="project" value="InterPro"/>
</dbReference>
<name>A0A5B7WR16_9MICC</name>
<dbReference type="Gene3D" id="3.40.710.10">
    <property type="entry name" value="DD-peptidase/beta-lactamase superfamily"/>
    <property type="match status" value="1"/>
</dbReference>
<feature type="compositionally biased region" description="Low complexity" evidence="4">
    <location>
        <begin position="541"/>
        <end position="555"/>
    </location>
</feature>
<proteinExistence type="inferred from homology"/>
<dbReference type="GO" id="GO:0005886">
    <property type="term" value="C:plasma membrane"/>
    <property type="evidence" value="ECO:0007669"/>
    <property type="project" value="TreeGrafter"/>
</dbReference>
<dbReference type="EMBL" id="CP034412">
    <property type="protein sequence ID" value="QCY46329.1"/>
    <property type="molecule type" value="Genomic_DNA"/>
</dbReference>
<evidence type="ECO:0000256" key="4">
    <source>
        <dbReference type="SAM" id="MobiDB-lite"/>
    </source>
</evidence>
<sequence length="648" mass="67420">MRPVLRPLGALTTAALLAATLTSCSESTPEVKPAAEALSAALESDDFSQVPLAAGADTEQVSQVVKETFRRMDGIGHTHTVQSAEVDEEPQGEQKTATAVINTVWDVDPGENDLSYQTNAVFEYDQDAQDWKLRFDPAVLAPGLEEGDYLAARNTAAQRGDILGAKGAKLVTDRPVVRVGIDKTRAEASEWEDSARALAKLVDLDPDDYAKRVAAAGERAWVEAIVLRDDAEREATDEKINAIPGAVATPDELPLAPTRGFARQLLGTVGQATAEIIEKSEGKVKAGDQVGRSGLQAQYNQLLAGTAGTTVASYNSEHEQQDELFSSEPVNGKDLELSLDPKLQQLADSVVADTVSPAALVAVRPSDGAVLAAASGPEDNAYNTALLGKYAPGSSFKVISALAMLRDGATPGTKVDCPATTTVDGKAFKNYDGYPSSALGQLPLSEALAQSCNTVFVEAGADLGSSKVAQAAGSLGLNAQDSTGANAFLGTVPDDSKGTELAANMIGQGVVQASPLGMATVMASVVAGETVHPQLVLTDAQDQQDAGQSQQPSPSTQATELSEDEAKQLRSMMGEVVDHGTLKQLNSVPGGTVIGKSGTAEYDAERNAHAWAIAGQGDLAIAAFVEEGEGGAQTAGPLVREFLTELPR</sequence>
<evidence type="ECO:0000259" key="7">
    <source>
        <dbReference type="Pfam" id="PF03717"/>
    </source>
</evidence>
<protein>
    <submittedName>
        <fullName evidence="8">Penicillin-binding protein</fullName>
    </submittedName>
</protein>
<dbReference type="PANTHER" id="PTHR30627">
    <property type="entry name" value="PEPTIDOGLYCAN D,D-TRANSPEPTIDASE"/>
    <property type="match status" value="1"/>
</dbReference>
<evidence type="ECO:0000313" key="8">
    <source>
        <dbReference type="EMBL" id="QCY46329.1"/>
    </source>
</evidence>
<dbReference type="GO" id="GO:0071555">
    <property type="term" value="P:cell wall organization"/>
    <property type="evidence" value="ECO:0007669"/>
    <property type="project" value="TreeGrafter"/>
</dbReference>
<dbReference type="AlphaFoldDB" id="A0A5B7WR16"/>
<evidence type="ECO:0000256" key="5">
    <source>
        <dbReference type="SAM" id="SignalP"/>
    </source>
</evidence>
<dbReference type="PANTHER" id="PTHR30627:SF24">
    <property type="entry name" value="PENICILLIN-BINDING PROTEIN 4B"/>
    <property type="match status" value="1"/>
</dbReference>
<dbReference type="RefSeq" id="WP_138925705.1">
    <property type="nucleotide sequence ID" value="NZ_CP034412.1"/>
</dbReference>
<dbReference type="Proteomes" id="UP000307000">
    <property type="component" value="Chromosome"/>
</dbReference>
<evidence type="ECO:0000256" key="1">
    <source>
        <dbReference type="ARBA" id="ARBA00004370"/>
    </source>
</evidence>
<feature type="domain" description="Penicillin-binding protein transpeptidase" evidence="6">
    <location>
        <begin position="359"/>
        <end position="643"/>
    </location>
</feature>
<dbReference type="InterPro" id="IPR001460">
    <property type="entry name" value="PCN-bd_Tpept"/>
</dbReference>
<dbReference type="SUPFAM" id="SSF56519">
    <property type="entry name" value="Penicillin binding protein dimerisation domain"/>
    <property type="match status" value="1"/>
</dbReference>
<dbReference type="KEGG" id="gcr:GcLGCM259_0565"/>
<keyword evidence="9" id="KW-1185">Reference proteome</keyword>
<dbReference type="InterPro" id="IPR005311">
    <property type="entry name" value="PBP_dimer"/>
</dbReference>
<comment type="subcellular location">
    <subcellularLocation>
        <location evidence="1">Membrane</location>
    </subcellularLocation>
</comment>
<evidence type="ECO:0000256" key="3">
    <source>
        <dbReference type="ARBA" id="ARBA00023136"/>
    </source>
</evidence>
<reference evidence="8 9" key="1">
    <citation type="submission" date="2018-12" db="EMBL/GenBank/DDBJ databases">
        <title>Complete Genome Sequence of Glutamicibacter creatinolyticus strain LGCM259,isolated from an abscess of a 12-year-old mare in Italy.</title>
        <authorList>
            <person name="Santos R.G."/>
            <person name="Silva A.L."/>
            <person name="Seyffert N."/>
            <person name="Castro T.L.P."/>
            <person name="Attili A.R."/>
            <person name="Rifici C."/>
            <person name="Mazzullo G."/>
            <person name="Brenig B."/>
            <person name="Venanzi F."/>
            <person name="Azevedo V."/>
        </authorList>
    </citation>
    <scope>NUCLEOTIDE SEQUENCE [LARGE SCALE GENOMIC DNA]</scope>
    <source>
        <strain evidence="8 9">LGCM 259</strain>
    </source>
</reference>
<dbReference type="SUPFAM" id="SSF56601">
    <property type="entry name" value="beta-lactamase/transpeptidase-like"/>
    <property type="match status" value="1"/>
</dbReference>
<evidence type="ECO:0000313" key="9">
    <source>
        <dbReference type="Proteomes" id="UP000307000"/>
    </source>
</evidence>
<evidence type="ECO:0000256" key="2">
    <source>
        <dbReference type="ARBA" id="ARBA00007171"/>
    </source>
</evidence>
<feature type="signal peptide" evidence="5">
    <location>
        <begin position="1"/>
        <end position="18"/>
    </location>
</feature>
<gene>
    <name evidence="8" type="ORF">GcLGCM259_0565</name>
</gene>
<feature type="domain" description="Penicillin-binding protein dimerisation" evidence="7">
    <location>
        <begin position="155"/>
        <end position="317"/>
    </location>
</feature>
<keyword evidence="3" id="KW-0472">Membrane</keyword>
<organism evidence="8 9">
    <name type="scientific">Glutamicibacter creatinolyticus</name>
    <dbReference type="NCBI Taxonomy" id="162496"/>
    <lineage>
        <taxon>Bacteria</taxon>
        <taxon>Bacillati</taxon>
        <taxon>Actinomycetota</taxon>
        <taxon>Actinomycetes</taxon>
        <taxon>Micrococcales</taxon>
        <taxon>Micrococcaceae</taxon>
        <taxon>Glutamicibacter</taxon>
    </lineage>
</organism>
<comment type="similarity">
    <text evidence="2">Belongs to the transpeptidase family.</text>
</comment>
<dbReference type="Gene3D" id="3.90.1310.10">
    <property type="entry name" value="Penicillin-binding protein 2a (Domain 2)"/>
    <property type="match status" value="1"/>
</dbReference>
<dbReference type="GO" id="GO:0071972">
    <property type="term" value="F:peptidoglycan L,D-transpeptidase activity"/>
    <property type="evidence" value="ECO:0007669"/>
    <property type="project" value="TreeGrafter"/>
</dbReference>
<feature type="region of interest" description="Disordered" evidence="4">
    <location>
        <begin position="541"/>
        <end position="563"/>
    </location>
</feature>
<dbReference type="InterPro" id="IPR012338">
    <property type="entry name" value="Beta-lactam/transpept-like"/>
</dbReference>